<dbReference type="Proteomes" id="UP001630127">
    <property type="component" value="Unassembled WGS sequence"/>
</dbReference>
<dbReference type="AlphaFoldDB" id="A0ABD2ZPZ4"/>
<protein>
    <submittedName>
        <fullName evidence="2">Uncharacterized protein</fullName>
    </submittedName>
</protein>
<feature type="signal peptide" evidence="1">
    <location>
        <begin position="1"/>
        <end position="36"/>
    </location>
</feature>
<dbReference type="EMBL" id="JBJUIK010000008">
    <property type="protein sequence ID" value="KAL3521504.1"/>
    <property type="molecule type" value="Genomic_DNA"/>
</dbReference>
<evidence type="ECO:0000313" key="3">
    <source>
        <dbReference type="Proteomes" id="UP001630127"/>
    </source>
</evidence>
<evidence type="ECO:0000313" key="2">
    <source>
        <dbReference type="EMBL" id="KAL3521504.1"/>
    </source>
</evidence>
<proteinExistence type="predicted"/>
<reference evidence="2 3" key="1">
    <citation type="submission" date="2024-11" db="EMBL/GenBank/DDBJ databases">
        <title>A near-complete genome assembly of Cinchona calisaya.</title>
        <authorList>
            <person name="Lian D.C."/>
            <person name="Zhao X.W."/>
            <person name="Wei L."/>
        </authorList>
    </citation>
    <scope>NUCLEOTIDE SEQUENCE [LARGE SCALE GENOMIC DNA]</scope>
    <source>
        <tissue evidence="2">Nenye</tissue>
    </source>
</reference>
<gene>
    <name evidence="2" type="ORF">ACH5RR_019653</name>
</gene>
<keyword evidence="3" id="KW-1185">Reference proteome</keyword>
<name>A0ABD2ZPZ4_9GENT</name>
<comment type="caution">
    <text evidence="2">The sequence shown here is derived from an EMBL/GenBank/DDBJ whole genome shotgun (WGS) entry which is preliminary data.</text>
</comment>
<feature type="chain" id="PRO_5044896124" evidence="1">
    <location>
        <begin position="37"/>
        <end position="117"/>
    </location>
</feature>
<keyword evidence="1" id="KW-0732">Signal</keyword>
<organism evidence="2 3">
    <name type="scientific">Cinchona calisaya</name>
    <dbReference type="NCBI Taxonomy" id="153742"/>
    <lineage>
        <taxon>Eukaryota</taxon>
        <taxon>Viridiplantae</taxon>
        <taxon>Streptophyta</taxon>
        <taxon>Embryophyta</taxon>
        <taxon>Tracheophyta</taxon>
        <taxon>Spermatophyta</taxon>
        <taxon>Magnoliopsida</taxon>
        <taxon>eudicotyledons</taxon>
        <taxon>Gunneridae</taxon>
        <taxon>Pentapetalae</taxon>
        <taxon>asterids</taxon>
        <taxon>lamiids</taxon>
        <taxon>Gentianales</taxon>
        <taxon>Rubiaceae</taxon>
        <taxon>Cinchonoideae</taxon>
        <taxon>Cinchoneae</taxon>
        <taxon>Cinchona</taxon>
    </lineage>
</organism>
<sequence length="117" mass="12778">MGMGMGMGSINKSADVSFKFPRMLLILLFLAHLVLQTQFAESQQDPAVVCPRALANLNYKQCHMTAFAPLFKLLLAFHLGATSPSSIVLQQTELDGAAVVDRDPRIKYCQGSPPLNN</sequence>
<accession>A0ABD2ZPZ4</accession>
<evidence type="ECO:0000256" key="1">
    <source>
        <dbReference type="SAM" id="SignalP"/>
    </source>
</evidence>